<keyword evidence="4" id="KW-1185">Reference proteome</keyword>
<keyword evidence="1" id="KW-0812">Transmembrane</keyword>
<gene>
    <name evidence="3" type="ORF">B0I08_105214</name>
</gene>
<dbReference type="Pfam" id="PF13845">
    <property type="entry name" value="Septum_form"/>
    <property type="match status" value="1"/>
</dbReference>
<evidence type="ECO:0000256" key="1">
    <source>
        <dbReference type="SAM" id="Phobius"/>
    </source>
</evidence>
<evidence type="ECO:0000259" key="2">
    <source>
        <dbReference type="Pfam" id="PF13845"/>
    </source>
</evidence>
<accession>A0A2T0VD02</accession>
<dbReference type="Proteomes" id="UP000237983">
    <property type="component" value="Unassembled WGS sequence"/>
</dbReference>
<name>A0A2T0VD02_9MICO</name>
<feature type="transmembrane region" description="Helical" evidence="1">
    <location>
        <begin position="15"/>
        <end position="35"/>
    </location>
</feature>
<evidence type="ECO:0000313" key="4">
    <source>
        <dbReference type="Proteomes" id="UP000237983"/>
    </source>
</evidence>
<dbReference type="OrthoDB" id="3381205at2"/>
<dbReference type="InterPro" id="IPR026004">
    <property type="entry name" value="Septum_form"/>
</dbReference>
<organism evidence="3 4">
    <name type="scientific">Glaciihabitans tibetensis</name>
    <dbReference type="NCBI Taxonomy" id="1266600"/>
    <lineage>
        <taxon>Bacteria</taxon>
        <taxon>Bacillati</taxon>
        <taxon>Actinomycetota</taxon>
        <taxon>Actinomycetes</taxon>
        <taxon>Micrococcales</taxon>
        <taxon>Microbacteriaceae</taxon>
        <taxon>Glaciihabitans</taxon>
    </lineage>
</organism>
<keyword evidence="1" id="KW-0472">Membrane</keyword>
<comment type="caution">
    <text evidence="3">The sequence shown here is derived from an EMBL/GenBank/DDBJ whole genome shotgun (WGS) entry which is preliminary data.</text>
</comment>
<dbReference type="RefSeq" id="WP_106212705.1">
    <property type="nucleotide sequence ID" value="NZ_PVTL01000005.1"/>
</dbReference>
<reference evidence="3 4" key="1">
    <citation type="submission" date="2018-03" db="EMBL/GenBank/DDBJ databases">
        <title>Genomic Encyclopedia of Type Strains, Phase III (KMG-III): the genomes of soil and plant-associated and newly described type strains.</title>
        <authorList>
            <person name="Whitman W."/>
        </authorList>
    </citation>
    <scope>NUCLEOTIDE SEQUENCE [LARGE SCALE GENOMIC DNA]</scope>
    <source>
        <strain evidence="3 4">CGMCC 1.12484</strain>
    </source>
</reference>
<keyword evidence="1" id="KW-1133">Transmembrane helix</keyword>
<feature type="domain" description="Septum formation-related" evidence="2">
    <location>
        <begin position="97"/>
        <end position="321"/>
    </location>
</feature>
<dbReference type="AlphaFoldDB" id="A0A2T0VD02"/>
<protein>
    <submittedName>
        <fullName evidence="3">Putative regulator of septum formation</fullName>
    </submittedName>
</protein>
<proteinExistence type="predicted"/>
<evidence type="ECO:0000313" key="3">
    <source>
        <dbReference type="EMBL" id="PRY68049.1"/>
    </source>
</evidence>
<sequence>MELHPHDPRNAARPLSVWLCNAVCLTAIFAAALFLTGCAQSQWTVGAASVGASAADENSADPSAAGSAYLPSLSPKVFGRCWVATADEVGAWRTWRGGEYVPCSEEHTTYTYAAEDLPAELLDEMRASTSDAADSALQVRIDDAIRDICGSRFDDLFPRLTERQVLVQWFSFLPTDAERDAGARWVRCDVAQYAPDSGTGELELAALPASIHDLVLASFTSPDDFQYCRWAPGSSADVGPQQTQGSQPTACTESARWLFDGMHPLGYPEEAPYPGEEALVAAANATCDAAARLRGEVQAPSGWFYYPSADSWDEGGRTAACWSNLDRVG</sequence>
<dbReference type="EMBL" id="PVTL01000005">
    <property type="protein sequence ID" value="PRY68049.1"/>
    <property type="molecule type" value="Genomic_DNA"/>
</dbReference>